<feature type="region of interest" description="Disordered" evidence="1">
    <location>
        <begin position="104"/>
        <end position="125"/>
    </location>
</feature>
<proteinExistence type="predicted"/>
<feature type="compositionally biased region" description="Basic and acidic residues" evidence="1">
    <location>
        <begin position="104"/>
        <end position="114"/>
    </location>
</feature>
<reference evidence="2" key="1">
    <citation type="submission" date="2020-03" db="EMBL/GenBank/DDBJ databases">
        <title>A high-quality chromosome-level genome assembly of a woody plant with both climbing and erect habits, Rhamnella rubrinervis.</title>
        <authorList>
            <person name="Lu Z."/>
            <person name="Yang Y."/>
            <person name="Zhu X."/>
            <person name="Sun Y."/>
        </authorList>
    </citation>
    <scope>NUCLEOTIDE SEQUENCE</scope>
    <source>
        <strain evidence="2">BYM</strain>
        <tissue evidence="2">Leaf</tissue>
    </source>
</reference>
<organism evidence="2 3">
    <name type="scientific">Rhamnella rubrinervis</name>
    <dbReference type="NCBI Taxonomy" id="2594499"/>
    <lineage>
        <taxon>Eukaryota</taxon>
        <taxon>Viridiplantae</taxon>
        <taxon>Streptophyta</taxon>
        <taxon>Embryophyta</taxon>
        <taxon>Tracheophyta</taxon>
        <taxon>Spermatophyta</taxon>
        <taxon>Magnoliopsida</taxon>
        <taxon>eudicotyledons</taxon>
        <taxon>Gunneridae</taxon>
        <taxon>Pentapetalae</taxon>
        <taxon>rosids</taxon>
        <taxon>fabids</taxon>
        <taxon>Rosales</taxon>
        <taxon>Rhamnaceae</taxon>
        <taxon>rhamnoid group</taxon>
        <taxon>Rhamneae</taxon>
        <taxon>Rhamnella</taxon>
    </lineage>
</organism>
<keyword evidence="3" id="KW-1185">Reference proteome</keyword>
<accession>A0A8K0GQV2</accession>
<sequence>MQKLANEVLENWVCESCPPPKSSGEEDTLLSPYNEVLHDATYLSGSSKFHDDSGIALPMIAHEPTMGVKHRADHRLVTLIQKSTIATSSSLKVKEKLEIVEEKNSLSLQKKDNQGSETTSRGENQTVVQKITVSDRAPTTMSTSLKRCKLKSFGVTKYRPADSNLRVYLFFISITSFTSPMKTSLGSKLPLIPEVLPKSMLCDQSLTEIDLTEAINGWDASKFESSKAGAKSKKRKIQAKAKDKETFIGCDIEMDSSPAKAKEKETIIGCDIEIPPWLFPVPGLKGGAELIRIPRDSERPYLPLPQNVHASVERVSPPYFAKLAGVPAQLWT</sequence>
<comment type="caution">
    <text evidence="2">The sequence shown here is derived from an EMBL/GenBank/DDBJ whole genome shotgun (WGS) entry which is preliminary data.</text>
</comment>
<evidence type="ECO:0000313" key="2">
    <source>
        <dbReference type="EMBL" id="KAF3438087.1"/>
    </source>
</evidence>
<evidence type="ECO:0000256" key="1">
    <source>
        <dbReference type="SAM" id="MobiDB-lite"/>
    </source>
</evidence>
<protein>
    <submittedName>
        <fullName evidence="2">Uncharacterized protein</fullName>
    </submittedName>
</protein>
<evidence type="ECO:0000313" key="3">
    <source>
        <dbReference type="Proteomes" id="UP000796880"/>
    </source>
</evidence>
<dbReference type="Proteomes" id="UP000796880">
    <property type="component" value="Unassembled WGS sequence"/>
</dbReference>
<feature type="compositionally biased region" description="Polar residues" evidence="1">
    <location>
        <begin position="115"/>
        <end position="125"/>
    </location>
</feature>
<dbReference type="EMBL" id="VOIH02000009">
    <property type="protein sequence ID" value="KAF3438087.1"/>
    <property type="molecule type" value="Genomic_DNA"/>
</dbReference>
<dbReference type="AlphaFoldDB" id="A0A8K0GQV2"/>
<gene>
    <name evidence="2" type="ORF">FNV43_RR20843</name>
</gene>
<name>A0A8K0GQV2_9ROSA</name>